<reference evidence="1" key="1">
    <citation type="journal article" date="2020" name="Stud. Mycol.">
        <title>101 Dothideomycetes genomes: a test case for predicting lifestyles and emergence of pathogens.</title>
        <authorList>
            <person name="Haridas S."/>
            <person name="Albert R."/>
            <person name="Binder M."/>
            <person name="Bloem J."/>
            <person name="Labutti K."/>
            <person name="Salamov A."/>
            <person name="Andreopoulos B."/>
            <person name="Baker S."/>
            <person name="Barry K."/>
            <person name="Bills G."/>
            <person name="Bluhm B."/>
            <person name="Cannon C."/>
            <person name="Castanera R."/>
            <person name="Culley D."/>
            <person name="Daum C."/>
            <person name="Ezra D."/>
            <person name="Gonzalez J."/>
            <person name="Henrissat B."/>
            <person name="Kuo A."/>
            <person name="Liang C."/>
            <person name="Lipzen A."/>
            <person name="Lutzoni F."/>
            <person name="Magnuson J."/>
            <person name="Mondo S."/>
            <person name="Nolan M."/>
            <person name="Ohm R."/>
            <person name="Pangilinan J."/>
            <person name="Park H.-J."/>
            <person name="Ramirez L."/>
            <person name="Alfaro M."/>
            <person name="Sun H."/>
            <person name="Tritt A."/>
            <person name="Yoshinaga Y."/>
            <person name="Zwiers L.-H."/>
            <person name="Turgeon B."/>
            <person name="Goodwin S."/>
            <person name="Spatafora J."/>
            <person name="Crous P."/>
            <person name="Grigoriev I."/>
        </authorList>
    </citation>
    <scope>NUCLEOTIDE SEQUENCE</scope>
    <source>
        <strain evidence="1">ATCC 200398</strain>
    </source>
</reference>
<gene>
    <name evidence="1" type="ORF">BDR25DRAFT_339747</name>
</gene>
<organism evidence="1 2">
    <name type="scientific">Lindgomyces ingoldianus</name>
    <dbReference type="NCBI Taxonomy" id="673940"/>
    <lineage>
        <taxon>Eukaryota</taxon>
        <taxon>Fungi</taxon>
        <taxon>Dikarya</taxon>
        <taxon>Ascomycota</taxon>
        <taxon>Pezizomycotina</taxon>
        <taxon>Dothideomycetes</taxon>
        <taxon>Pleosporomycetidae</taxon>
        <taxon>Pleosporales</taxon>
        <taxon>Lindgomycetaceae</taxon>
        <taxon>Lindgomyces</taxon>
    </lineage>
</organism>
<comment type="caution">
    <text evidence="1">The sequence shown here is derived from an EMBL/GenBank/DDBJ whole genome shotgun (WGS) entry which is preliminary data.</text>
</comment>
<sequence length="162" mass="17911">MSSAFTSHLPPFEGLLPKWLLLVSVISVANSIQAYSTLSYTQRVYSSVIAPSPPSGGLSRTLKQPSASSPETSSPVTPLSARTFGTWTFLSSIIRLYAAYHINDPLIYQLALWTYAIAWGHFMSEWWIFGTARWGAGLAGPVFVSTGSLAWMWLQKDFYVHS</sequence>
<evidence type="ECO:0000313" key="2">
    <source>
        <dbReference type="Proteomes" id="UP000799755"/>
    </source>
</evidence>
<dbReference type="Proteomes" id="UP000799755">
    <property type="component" value="Unassembled WGS sequence"/>
</dbReference>
<name>A0ACB6R8R8_9PLEO</name>
<proteinExistence type="predicted"/>
<protein>
    <submittedName>
        <fullName evidence="1">Erg28-like protein</fullName>
    </submittedName>
</protein>
<dbReference type="EMBL" id="MU003495">
    <property type="protein sequence ID" value="KAF2475714.1"/>
    <property type="molecule type" value="Genomic_DNA"/>
</dbReference>
<accession>A0ACB6R8R8</accession>
<evidence type="ECO:0000313" key="1">
    <source>
        <dbReference type="EMBL" id="KAF2475714.1"/>
    </source>
</evidence>
<keyword evidence="2" id="KW-1185">Reference proteome</keyword>